<dbReference type="Gene3D" id="3.30.450.20">
    <property type="entry name" value="PAS domain"/>
    <property type="match status" value="1"/>
</dbReference>
<evidence type="ECO:0000313" key="24">
    <source>
        <dbReference type="Proteomes" id="UP001220962"/>
    </source>
</evidence>
<protein>
    <recommendedName>
        <fullName evidence="5">Oxygen sensor histidine kinase NreB</fullName>
        <ecNumber evidence="4">2.7.13.3</ecNumber>
    </recommendedName>
    <alternativeName>
        <fullName evidence="18">Nitrogen regulation protein B</fullName>
    </alternativeName>
</protein>
<keyword evidence="13" id="KW-0067">ATP-binding</keyword>
<evidence type="ECO:0000256" key="10">
    <source>
        <dbReference type="ARBA" id="ARBA00022723"/>
    </source>
</evidence>
<dbReference type="AlphaFoldDB" id="A0AAX3N1K8"/>
<keyword evidence="19" id="KW-0175">Coiled coil</keyword>
<evidence type="ECO:0000256" key="11">
    <source>
        <dbReference type="ARBA" id="ARBA00022741"/>
    </source>
</evidence>
<dbReference type="SUPFAM" id="SSF55785">
    <property type="entry name" value="PYP-like sensor domain (PAS domain)"/>
    <property type="match status" value="1"/>
</dbReference>
<dbReference type="Gene3D" id="3.30.565.10">
    <property type="entry name" value="Histidine kinase-like ATPase, C-terminal domain"/>
    <property type="match status" value="1"/>
</dbReference>
<proteinExistence type="predicted"/>
<feature type="domain" description="PAC" evidence="22">
    <location>
        <begin position="115"/>
        <end position="167"/>
    </location>
</feature>
<keyword evidence="16" id="KW-0411">Iron-sulfur</keyword>
<sequence length="370" mass="41898">MTDQQQSFTTPFGSYSVDTLLTEVDRHIEEIPVKTELKSALRELSDLKLALDESSIVALTDQRGTILYVNDKFCEVSKYPREELIGQDHRIINSKYHSKEFMKDMWRTIGQGKVWHGELRNIAKDGSIYWVNTTIVPILNEQGRPKHYLAVRNEVTKLKQVEAELQSMMSKVISIQEEERKRFSRELHDGLGQSLYSLVIQIDQLASSQSEGPNDLGPLRDQVTSIIEEVRGLAWQLRPSVLDDLGVVPAIRSYIENYRNYYGIEVTFECSLHRRLPHHQELAVYRIIQEALTNTAKHADASYASVIIDDSEQELTIVIADQGEGFNREIPGAGVGMFSMEERARSAGGALSIDTSIGEGTRITVSFPKR</sequence>
<dbReference type="GO" id="GO:0005737">
    <property type="term" value="C:cytoplasm"/>
    <property type="evidence" value="ECO:0007669"/>
    <property type="project" value="UniProtKB-SubCell"/>
</dbReference>
<dbReference type="Proteomes" id="UP001220962">
    <property type="component" value="Chromosome"/>
</dbReference>
<dbReference type="Gene3D" id="1.20.5.1930">
    <property type="match status" value="1"/>
</dbReference>
<comment type="function">
    <text evidence="17">Member of the two-component regulatory system NreB/NreC involved in the control of dissimilatory nitrate/nitrite reduction in response to oxygen. NreB functions as a direct oxygen sensor histidine kinase which is autophosphorylated, in the absence of oxygen, probably at the conserved histidine residue, and transfers its phosphate group probably to a conserved aspartate residue of NreC. NreB/NreC activates the expression of the nitrate (narGHJI) and nitrite (nir) reductase operons, as well as the putative nitrate transporter gene narT.</text>
</comment>
<dbReference type="SMART" id="SM00086">
    <property type="entry name" value="PAC"/>
    <property type="match status" value="1"/>
</dbReference>
<keyword evidence="7" id="KW-0963">Cytoplasm</keyword>
<dbReference type="GO" id="GO:0046872">
    <property type="term" value="F:metal ion binding"/>
    <property type="evidence" value="ECO:0007669"/>
    <property type="project" value="UniProtKB-KW"/>
</dbReference>
<dbReference type="InterPro" id="IPR036890">
    <property type="entry name" value="HATPase_C_sf"/>
</dbReference>
<dbReference type="GO" id="GO:0046983">
    <property type="term" value="F:protein dimerization activity"/>
    <property type="evidence" value="ECO:0007669"/>
    <property type="project" value="InterPro"/>
</dbReference>
<dbReference type="GO" id="GO:0051539">
    <property type="term" value="F:4 iron, 4 sulfur cluster binding"/>
    <property type="evidence" value="ECO:0007669"/>
    <property type="project" value="UniProtKB-KW"/>
</dbReference>
<evidence type="ECO:0000259" key="22">
    <source>
        <dbReference type="PROSITE" id="PS50113"/>
    </source>
</evidence>
<keyword evidence="11" id="KW-0547">Nucleotide-binding</keyword>
<evidence type="ECO:0000256" key="13">
    <source>
        <dbReference type="ARBA" id="ARBA00022840"/>
    </source>
</evidence>
<dbReference type="GO" id="GO:0000155">
    <property type="term" value="F:phosphorelay sensor kinase activity"/>
    <property type="evidence" value="ECO:0007669"/>
    <property type="project" value="InterPro"/>
</dbReference>
<organism evidence="23 24">
    <name type="scientific">Paenibacillus urinalis</name>
    <dbReference type="NCBI Taxonomy" id="521520"/>
    <lineage>
        <taxon>Bacteria</taxon>
        <taxon>Bacillati</taxon>
        <taxon>Bacillota</taxon>
        <taxon>Bacilli</taxon>
        <taxon>Bacillales</taxon>
        <taxon>Paenibacillaceae</taxon>
        <taxon>Paenibacillus</taxon>
    </lineage>
</organism>
<evidence type="ECO:0000256" key="7">
    <source>
        <dbReference type="ARBA" id="ARBA00022490"/>
    </source>
</evidence>
<evidence type="ECO:0000256" key="14">
    <source>
        <dbReference type="ARBA" id="ARBA00023004"/>
    </source>
</evidence>
<keyword evidence="12 23" id="KW-0418">Kinase</keyword>
<evidence type="ECO:0000256" key="4">
    <source>
        <dbReference type="ARBA" id="ARBA00012438"/>
    </source>
</evidence>
<gene>
    <name evidence="23" type="ORF">PUW23_01530</name>
</gene>
<dbReference type="InterPro" id="IPR001610">
    <property type="entry name" value="PAC"/>
</dbReference>
<evidence type="ECO:0000256" key="15">
    <source>
        <dbReference type="ARBA" id="ARBA00023012"/>
    </source>
</evidence>
<evidence type="ECO:0000256" key="5">
    <source>
        <dbReference type="ARBA" id="ARBA00017322"/>
    </source>
</evidence>
<dbReference type="PROSITE" id="PS50112">
    <property type="entry name" value="PAS"/>
    <property type="match status" value="1"/>
</dbReference>
<evidence type="ECO:0000256" key="12">
    <source>
        <dbReference type="ARBA" id="ARBA00022777"/>
    </source>
</evidence>
<evidence type="ECO:0000256" key="16">
    <source>
        <dbReference type="ARBA" id="ARBA00023014"/>
    </source>
</evidence>
<dbReference type="PANTHER" id="PTHR24421:SF10">
    <property type="entry name" value="NITRATE_NITRITE SENSOR PROTEIN NARQ"/>
    <property type="match status" value="1"/>
</dbReference>
<dbReference type="PRINTS" id="PR00344">
    <property type="entry name" value="BCTRLSENSOR"/>
</dbReference>
<keyword evidence="14" id="KW-0408">Iron</keyword>
<dbReference type="Pfam" id="PF02518">
    <property type="entry name" value="HATPase_c"/>
    <property type="match status" value="1"/>
</dbReference>
<dbReference type="GO" id="GO:0005524">
    <property type="term" value="F:ATP binding"/>
    <property type="evidence" value="ECO:0007669"/>
    <property type="project" value="UniProtKB-KW"/>
</dbReference>
<evidence type="ECO:0000256" key="3">
    <source>
        <dbReference type="ARBA" id="ARBA00004496"/>
    </source>
</evidence>
<evidence type="ECO:0000256" key="8">
    <source>
        <dbReference type="ARBA" id="ARBA00022553"/>
    </source>
</evidence>
<feature type="coiled-coil region" evidence="19">
    <location>
        <begin position="151"/>
        <end position="178"/>
    </location>
</feature>
<dbReference type="NCBIfam" id="TIGR00229">
    <property type="entry name" value="sensory_box"/>
    <property type="match status" value="1"/>
</dbReference>
<evidence type="ECO:0000256" key="9">
    <source>
        <dbReference type="ARBA" id="ARBA00022679"/>
    </source>
</evidence>
<evidence type="ECO:0000256" key="2">
    <source>
        <dbReference type="ARBA" id="ARBA00001966"/>
    </source>
</evidence>
<evidence type="ECO:0000256" key="17">
    <source>
        <dbReference type="ARBA" id="ARBA00024827"/>
    </source>
</evidence>
<dbReference type="EMBL" id="CP118101">
    <property type="protein sequence ID" value="WDH82954.1"/>
    <property type="molecule type" value="Genomic_DNA"/>
</dbReference>
<dbReference type="GO" id="GO:0016020">
    <property type="term" value="C:membrane"/>
    <property type="evidence" value="ECO:0007669"/>
    <property type="project" value="InterPro"/>
</dbReference>
<dbReference type="RefSeq" id="WP_047912471.1">
    <property type="nucleotide sequence ID" value="NZ_CP118101.1"/>
</dbReference>
<evidence type="ECO:0000256" key="1">
    <source>
        <dbReference type="ARBA" id="ARBA00000085"/>
    </source>
</evidence>
<evidence type="ECO:0000313" key="23">
    <source>
        <dbReference type="EMBL" id="WDH82954.1"/>
    </source>
</evidence>
<comment type="catalytic activity">
    <reaction evidence="1">
        <text>ATP + protein L-histidine = ADP + protein N-phospho-L-histidine.</text>
        <dbReference type="EC" id="2.7.13.3"/>
    </reaction>
</comment>
<keyword evidence="10" id="KW-0479">Metal-binding</keyword>
<accession>A0AAX3N1K8</accession>
<evidence type="ECO:0000259" key="20">
    <source>
        <dbReference type="PROSITE" id="PS50109"/>
    </source>
</evidence>
<dbReference type="CDD" id="cd16917">
    <property type="entry name" value="HATPase_UhpB-NarQ-NarX-like"/>
    <property type="match status" value="1"/>
</dbReference>
<dbReference type="SMART" id="SM00387">
    <property type="entry name" value="HATPase_c"/>
    <property type="match status" value="1"/>
</dbReference>
<dbReference type="SUPFAM" id="SSF55874">
    <property type="entry name" value="ATPase domain of HSP90 chaperone/DNA topoisomerase II/histidine kinase"/>
    <property type="match status" value="1"/>
</dbReference>
<dbReference type="PROSITE" id="PS50113">
    <property type="entry name" value="PAC"/>
    <property type="match status" value="1"/>
</dbReference>
<dbReference type="InterPro" id="IPR004358">
    <property type="entry name" value="Sig_transdc_His_kin-like_C"/>
</dbReference>
<keyword evidence="15" id="KW-0902">Two-component regulatory system</keyword>
<dbReference type="Pfam" id="PF07730">
    <property type="entry name" value="HisKA_3"/>
    <property type="match status" value="1"/>
</dbReference>
<dbReference type="PROSITE" id="PS50109">
    <property type="entry name" value="HIS_KIN"/>
    <property type="match status" value="1"/>
</dbReference>
<dbReference type="InterPro" id="IPR003594">
    <property type="entry name" value="HATPase_dom"/>
</dbReference>
<dbReference type="InterPro" id="IPR000700">
    <property type="entry name" value="PAS-assoc_C"/>
</dbReference>
<feature type="domain" description="Histidine kinase" evidence="20">
    <location>
        <begin position="221"/>
        <end position="370"/>
    </location>
</feature>
<dbReference type="EC" id="2.7.13.3" evidence="4"/>
<dbReference type="InterPro" id="IPR011712">
    <property type="entry name" value="Sig_transdc_His_kin_sub3_dim/P"/>
</dbReference>
<comment type="subcellular location">
    <subcellularLocation>
        <location evidence="3">Cytoplasm</location>
    </subcellularLocation>
</comment>
<evidence type="ECO:0000259" key="21">
    <source>
        <dbReference type="PROSITE" id="PS50112"/>
    </source>
</evidence>
<dbReference type="PANTHER" id="PTHR24421">
    <property type="entry name" value="NITRATE/NITRITE SENSOR PROTEIN NARX-RELATED"/>
    <property type="match status" value="1"/>
</dbReference>
<keyword evidence="6" id="KW-0004">4Fe-4S</keyword>
<reference evidence="23" key="1">
    <citation type="submission" date="2023-02" db="EMBL/GenBank/DDBJ databases">
        <title>Pathogen: clinical or host-associated sample.</title>
        <authorList>
            <person name="Hergert J."/>
            <person name="Casey R."/>
            <person name="Wagner J."/>
            <person name="Young E.L."/>
            <person name="Oakeson K.F."/>
        </authorList>
    </citation>
    <scope>NUCLEOTIDE SEQUENCE</scope>
    <source>
        <strain evidence="23">2022CK-00830</strain>
    </source>
</reference>
<keyword evidence="9" id="KW-0808">Transferase</keyword>
<dbReference type="InterPro" id="IPR035965">
    <property type="entry name" value="PAS-like_dom_sf"/>
</dbReference>
<name>A0AAX3N1K8_9BACL</name>
<dbReference type="InterPro" id="IPR050482">
    <property type="entry name" value="Sensor_HK_TwoCompSys"/>
</dbReference>
<evidence type="ECO:0000256" key="6">
    <source>
        <dbReference type="ARBA" id="ARBA00022485"/>
    </source>
</evidence>
<keyword evidence="8" id="KW-0597">Phosphoprotein</keyword>
<evidence type="ECO:0000256" key="19">
    <source>
        <dbReference type="SAM" id="Coils"/>
    </source>
</evidence>
<feature type="domain" description="PAS" evidence="21">
    <location>
        <begin position="43"/>
        <end position="100"/>
    </location>
</feature>
<dbReference type="CDD" id="cd00130">
    <property type="entry name" value="PAS"/>
    <property type="match status" value="1"/>
</dbReference>
<dbReference type="InterPro" id="IPR000014">
    <property type="entry name" value="PAS"/>
</dbReference>
<evidence type="ECO:0000256" key="18">
    <source>
        <dbReference type="ARBA" id="ARBA00030800"/>
    </source>
</evidence>
<comment type="cofactor">
    <cofactor evidence="2">
        <name>[4Fe-4S] cluster</name>
        <dbReference type="ChEBI" id="CHEBI:49883"/>
    </cofactor>
</comment>
<dbReference type="Pfam" id="PF13426">
    <property type="entry name" value="PAS_9"/>
    <property type="match status" value="1"/>
</dbReference>
<dbReference type="InterPro" id="IPR005467">
    <property type="entry name" value="His_kinase_dom"/>
</dbReference>